<feature type="domain" description="HAMP" evidence="14">
    <location>
        <begin position="295"/>
        <end position="350"/>
    </location>
</feature>
<dbReference type="InterPro" id="IPR003660">
    <property type="entry name" value="HAMP_dom"/>
</dbReference>
<evidence type="ECO:0000256" key="7">
    <source>
        <dbReference type="ARBA" id="ARBA00023224"/>
    </source>
</evidence>
<dbReference type="InterPro" id="IPR004090">
    <property type="entry name" value="Chemotax_Me-accpt_rcpt"/>
</dbReference>
<dbReference type="CDD" id="cd11386">
    <property type="entry name" value="MCP_signal"/>
    <property type="match status" value="1"/>
</dbReference>
<dbReference type="Proteomes" id="UP001165678">
    <property type="component" value="Unassembled WGS sequence"/>
</dbReference>
<comment type="subcellular location">
    <subcellularLocation>
        <location evidence="1">Cell membrane</location>
        <topology evidence="1">Multi-pass membrane protein</topology>
    </subcellularLocation>
</comment>
<dbReference type="Pfam" id="PF00015">
    <property type="entry name" value="MCPsignal"/>
    <property type="match status" value="1"/>
</dbReference>
<evidence type="ECO:0000256" key="2">
    <source>
        <dbReference type="ARBA" id="ARBA00022475"/>
    </source>
</evidence>
<feature type="domain" description="Methyl-accepting transducer" evidence="13">
    <location>
        <begin position="355"/>
        <end position="584"/>
    </location>
</feature>
<keyword evidence="3" id="KW-0488">Methylation</keyword>
<dbReference type="EMBL" id="JAPIVE010000002">
    <property type="protein sequence ID" value="MCX2524159.1"/>
    <property type="molecule type" value="Genomic_DNA"/>
</dbReference>
<dbReference type="GO" id="GO:0005886">
    <property type="term" value="C:plasma membrane"/>
    <property type="evidence" value="ECO:0007669"/>
    <property type="project" value="UniProtKB-SubCell"/>
</dbReference>
<dbReference type="SMART" id="SM00304">
    <property type="entry name" value="HAMP"/>
    <property type="match status" value="1"/>
</dbReference>
<dbReference type="SMART" id="SM00283">
    <property type="entry name" value="MA"/>
    <property type="match status" value="1"/>
</dbReference>
<evidence type="ECO:0000256" key="4">
    <source>
        <dbReference type="ARBA" id="ARBA00022692"/>
    </source>
</evidence>
<keyword evidence="7 9" id="KW-0807">Transducer</keyword>
<keyword evidence="10" id="KW-0175">Coiled coil</keyword>
<feature type="compositionally biased region" description="Basic and acidic residues" evidence="11">
    <location>
        <begin position="626"/>
        <end position="635"/>
    </location>
</feature>
<dbReference type="Pfam" id="PF02743">
    <property type="entry name" value="dCache_1"/>
    <property type="match status" value="1"/>
</dbReference>
<dbReference type="CDD" id="cd12912">
    <property type="entry name" value="PDC2_MCP_like"/>
    <property type="match status" value="1"/>
</dbReference>
<dbReference type="InterPro" id="IPR004089">
    <property type="entry name" value="MCPsignal_dom"/>
</dbReference>
<dbReference type="SUPFAM" id="SSF58104">
    <property type="entry name" value="Methyl-accepting chemotaxis protein (MCP) signaling domain"/>
    <property type="match status" value="1"/>
</dbReference>
<dbReference type="GO" id="GO:0004888">
    <property type="term" value="F:transmembrane signaling receptor activity"/>
    <property type="evidence" value="ECO:0007669"/>
    <property type="project" value="InterPro"/>
</dbReference>
<feature type="coiled-coil region" evidence="10">
    <location>
        <begin position="555"/>
        <end position="582"/>
    </location>
</feature>
<dbReference type="PANTHER" id="PTHR43531">
    <property type="entry name" value="PROTEIN ICFG"/>
    <property type="match status" value="1"/>
</dbReference>
<gene>
    <name evidence="15" type="ORF">OQ287_07895</name>
</gene>
<dbReference type="GO" id="GO:0007165">
    <property type="term" value="P:signal transduction"/>
    <property type="evidence" value="ECO:0007669"/>
    <property type="project" value="UniProtKB-KW"/>
</dbReference>
<dbReference type="AlphaFoldDB" id="A0AA41ZHD3"/>
<evidence type="ECO:0000313" key="16">
    <source>
        <dbReference type="Proteomes" id="UP001165678"/>
    </source>
</evidence>
<accession>A0AA41ZHD3</accession>
<evidence type="ECO:0000256" key="1">
    <source>
        <dbReference type="ARBA" id="ARBA00004651"/>
    </source>
</evidence>
<keyword evidence="2" id="KW-1003">Cell membrane</keyword>
<keyword evidence="5 12" id="KW-1133">Transmembrane helix</keyword>
<dbReference type="InterPro" id="IPR033479">
    <property type="entry name" value="dCache_1"/>
</dbReference>
<dbReference type="Pfam" id="PF00672">
    <property type="entry name" value="HAMP"/>
    <property type="match status" value="1"/>
</dbReference>
<sequence>MLTSIRARILVFCVATIIMALALTGLATYMVTSAYNDASIKNNLSSISEGYSQSIHDWDANKRAILAAAAPGAVSDNAVASFKQAARSGGFSMVYMGYGDNRFVSNSDWVPPADFKPTQRTWYKDAVAKGSMIVTKPYMDASTNSLALAYAQPIARDGQVIGVLAGDVGLDSVTRNVNSIRPTEHSYAFLVDDSGTVIAHPDRSLVLKSLSDVDSRLSMASLQEAGRSHSILETSIGNQGVLLFANPVEGSSWTLVIALDRTEAMAGLTSIVKTTIAALIVVGLVASLLLWAILTPIFRRMHEVRDAMNEVSTGDGDLTHRLPLSRRDDEVNQIAQSFNTFVEKINRVMLDVRGSSENVKLASAEISTGSLDLSRRTENTAASLEESAAAMEELTSTVANSAESSRHATELTSEATRAAEEGGEVMSEVVGTMRDISESSREIVNIIGVIDSIAFQTNLLALNASVEAARAGEQGRGFAVVAEEVRSLANRSTKAAKEIKTLIDASVAKTANGEVLVQQAGEKMKGIVEQVQRVNGLISEINTAANEQNTGISQVNQAVSQLDQMTQENAALVEESAAASDALSQEALRLAEIIAVFTLSDDTTPARAPRTAPHHISKPSRSTTGHHSDEALYLD</sequence>
<dbReference type="PROSITE" id="PS50885">
    <property type="entry name" value="HAMP"/>
    <property type="match status" value="1"/>
</dbReference>
<dbReference type="FunFam" id="1.10.287.950:FF:000001">
    <property type="entry name" value="Methyl-accepting chemotaxis sensory transducer"/>
    <property type="match status" value="1"/>
</dbReference>
<organism evidence="15 16">
    <name type="scientific">Larsenimonas rhizosphaerae</name>
    <dbReference type="NCBI Taxonomy" id="2944682"/>
    <lineage>
        <taxon>Bacteria</taxon>
        <taxon>Pseudomonadati</taxon>
        <taxon>Pseudomonadota</taxon>
        <taxon>Gammaproteobacteria</taxon>
        <taxon>Oceanospirillales</taxon>
        <taxon>Halomonadaceae</taxon>
        <taxon>Larsenimonas</taxon>
    </lineage>
</organism>
<dbReference type="PANTHER" id="PTHR43531:SF14">
    <property type="entry name" value="METHYL-ACCEPTING CHEMOTAXIS PROTEIN I-RELATED"/>
    <property type="match status" value="1"/>
</dbReference>
<proteinExistence type="inferred from homology"/>
<keyword evidence="16" id="KW-1185">Reference proteome</keyword>
<dbReference type="Gene3D" id="1.10.287.950">
    <property type="entry name" value="Methyl-accepting chemotaxis protein"/>
    <property type="match status" value="1"/>
</dbReference>
<dbReference type="RefSeq" id="WP_265896100.1">
    <property type="nucleotide sequence ID" value="NZ_JAPIVE010000002.1"/>
</dbReference>
<evidence type="ECO:0000256" key="3">
    <source>
        <dbReference type="ARBA" id="ARBA00022481"/>
    </source>
</evidence>
<feature type="transmembrane region" description="Helical" evidence="12">
    <location>
        <begin position="9"/>
        <end position="31"/>
    </location>
</feature>
<evidence type="ECO:0000256" key="11">
    <source>
        <dbReference type="SAM" id="MobiDB-lite"/>
    </source>
</evidence>
<dbReference type="PRINTS" id="PR00260">
    <property type="entry name" value="CHEMTRNSDUCR"/>
</dbReference>
<comment type="similarity">
    <text evidence="8">Belongs to the methyl-accepting chemotaxis (MCP) protein family.</text>
</comment>
<evidence type="ECO:0000256" key="6">
    <source>
        <dbReference type="ARBA" id="ARBA00023136"/>
    </source>
</evidence>
<dbReference type="Gene3D" id="3.30.450.20">
    <property type="entry name" value="PAS domain"/>
    <property type="match status" value="2"/>
</dbReference>
<evidence type="ECO:0000256" key="10">
    <source>
        <dbReference type="SAM" id="Coils"/>
    </source>
</evidence>
<comment type="caution">
    <text evidence="15">The sequence shown here is derived from an EMBL/GenBank/DDBJ whole genome shotgun (WGS) entry which is preliminary data.</text>
</comment>
<feature type="transmembrane region" description="Helical" evidence="12">
    <location>
        <begin position="276"/>
        <end position="298"/>
    </location>
</feature>
<feature type="region of interest" description="Disordered" evidence="11">
    <location>
        <begin position="400"/>
        <end position="424"/>
    </location>
</feature>
<dbReference type="PROSITE" id="PS50111">
    <property type="entry name" value="CHEMOTAXIS_TRANSDUC_2"/>
    <property type="match status" value="1"/>
</dbReference>
<evidence type="ECO:0000256" key="9">
    <source>
        <dbReference type="PROSITE-ProRule" id="PRU00284"/>
    </source>
</evidence>
<evidence type="ECO:0000256" key="5">
    <source>
        <dbReference type="ARBA" id="ARBA00022989"/>
    </source>
</evidence>
<name>A0AA41ZHD3_9GAMM</name>
<protein>
    <submittedName>
        <fullName evidence="15">Methyl-accepting chemotaxis protein</fullName>
    </submittedName>
</protein>
<dbReference type="InterPro" id="IPR051310">
    <property type="entry name" value="MCP_chemotaxis"/>
</dbReference>
<keyword evidence="6 12" id="KW-0472">Membrane</keyword>
<keyword evidence="4 12" id="KW-0812">Transmembrane</keyword>
<evidence type="ECO:0000256" key="8">
    <source>
        <dbReference type="ARBA" id="ARBA00029447"/>
    </source>
</evidence>
<dbReference type="CDD" id="cd12913">
    <property type="entry name" value="PDC1_MCP_like"/>
    <property type="match status" value="1"/>
</dbReference>
<dbReference type="InterPro" id="IPR029151">
    <property type="entry name" value="Sensor-like_sf"/>
</dbReference>
<dbReference type="SUPFAM" id="SSF103190">
    <property type="entry name" value="Sensory domain-like"/>
    <property type="match status" value="1"/>
</dbReference>
<evidence type="ECO:0000256" key="12">
    <source>
        <dbReference type="SAM" id="Phobius"/>
    </source>
</evidence>
<reference evidence="15" key="1">
    <citation type="submission" date="2022-11" db="EMBL/GenBank/DDBJ databases">
        <title>Larsenimonas rhizosphaerae sp. nov., isolated from a tidal mudflat.</title>
        <authorList>
            <person name="Lee S.D."/>
            <person name="Kim I.S."/>
        </authorList>
    </citation>
    <scope>NUCLEOTIDE SEQUENCE</scope>
    <source>
        <strain evidence="15">GH2-1</strain>
    </source>
</reference>
<dbReference type="CDD" id="cd06225">
    <property type="entry name" value="HAMP"/>
    <property type="match status" value="1"/>
</dbReference>
<evidence type="ECO:0000259" key="13">
    <source>
        <dbReference type="PROSITE" id="PS50111"/>
    </source>
</evidence>
<dbReference type="GO" id="GO:0006935">
    <property type="term" value="P:chemotaxis"/>
    <property type="evidence" value="ECO:0007669"/>
    <property type="project" value="InterPro"/>
</dbReference>
<feature type="region of interest" description="Disordered" evidence="11">
    <location>
        <begin position="603"/>
        <end position="635"/>
    </location>
</feature>
<evidence type="ECO:0000259" key="14">
    <source>
        <dbReference type="PROSITE" id="PS50885"/>
    </source>
</evidence>
<evidence type="ECO:0000313" key="15">
    <source>
        <dbReference type="EMBL" id="MCX2524159.1"/>
    </source>
</evidence>